<sequence length="84" mass="9218">MNQLEIVARESLVASLTISITAQAISLQENMSDAYGLTSLNKVLFITSLCNKMKIDLSRFTEDDLENMRTLGNVIDILSAHAAT</sequence>
<evidence type="ECO:0000313" key="2">
    <source>
        <dbReference type="Proteomes" id="UP000307592"/>
    </source>
</evidence>
<accession>A0A5C4RGT9</accession>
<comment type="caution">
    <text evidence="1">The sequence shown here is derived from an EMBL/GenBank/DDBJ whole genome shotgun (WGS) entry which is preliminary data.</text>
</comment>
<gene>
    <name evidence="1" type="ORF">EP164_13875</name>
</gene>
<protein>
    <submittedName>
        <fullName evidence="1">Acyl carrier protein</fullName>
    </submittedName>
</protein>
<organism evidence="1 2">
    <name type="scientific">Photorhabdus luminescens subsp. sonorensis</name>
    <dbReference type="NCBI Taxonomy" id="1173677"/>
    <lineage>
        <taxon>Bacteria</taxon>
        <taxon>Pseudomonadati</taxon>
        <taxon>Pseudomonadota</taxon>
        <taxon>Gammaproteobacteria</taxon>
        <taxon>Enterobacterales</taxon>
        <taxon>Morganellaceae</taxon>
        <taxon>Photorhabdus</taxon>
    </lineage>
</organism>
<dbReference type="AlphaFoldDB" id="A0A5C4RGT9"/>
<evidence type="ECO:0000313" key="1">
    <source>
        <dbReference type="EMBL" id="TNH42984.1"/>
    </source>
</evidence>
<dbReference type="InterPro" id="IPR036736">
    <property type="entry name" value="ACP-like_sf"/>
</dbReference>
<proteinExistence type="predicted"/>
<name>A0A5C4RGT9_PHOLU</name>
<dbReference type="Gene3D" id="1.10.1200.10">
    <property type="entry name" value="ACP-like"/>
    <property type="match status" value="1"/>
</dbReference>
<dbReference type="EMBL" id="SBIJ01000024">
    <property type="protein sequence ID" value="TNH42984.1"/>
    <property type="molecule type" value="Genomic_DNA"/>
</dbReference>
<dbReference type="Proteomes" id="UP000307592">
    <property type="component" value="Unassembled WGS sequence"/>
</dbReference>
<reference evidence="1 2" key="1">
    <citation type="submission" date="2019-01" db="EMBL/GenBank/DDBJ databases">
        <title>Draft genome assembly of Photorhabdus luminescens subsp. sonorensis Caborca.</title>
        <authorList>
            <person name="Duong D.A."/>
            <person name="Espinosa-Artiles P."/>
            <person name="Orozco R.A."/>
            <person name="Molnar I."/>
            <person name="Stock P."/>
        </authorList>
    </citation>
    <scope>NUCLEOTIDE SEQUENCE [LARGE SCALE GENOMIC DNA]</scope>
    <source>
        <strain evidence="1 2">Caborca</strain>
    </source>
</reference>